<dbReference type="EMBL" id="JBJURJ010000005">
    <property type="protein sequence ID" value="MFM9328453.1"/>
    <property type="molecule type" value="Genomic_DNA"/>
</dbReference>
<evidence type="ECO:0000313" key="2">
    <source>
        <dbReference type="Proteomes" id="UP001631969"/>
    </source>
</evidence>
<reference evidence="1" key="1">
    <citation type="submission" date="2024-12" db="EMBL/GenBank/DDBJ databases">
        <authorList>
            <person name="Wu N."/>
        </authorList>
    </citation>
    <scope>NUCLEOTIDE SEQUENCE</scope>
    <source>
        <strain evidence="1">P15</strain>
    </source>
</reference>
<protein>
    <submittedName>
        <fullName evidence="1">Carbohydrate ABC transporter permease</fullName>
    </submittedName>
</protein>
<accession>A0ACC7NUR3</accession>
<dbReference type="Proteomes" id="UP001631969">
    <property type="component" value="Unassembled WGS sequence"/>
</dbReference>
<keyword evidence="2" id="KW-1185">Reference proteome</keyword>
<organism evidence="1 2">
    <name type="scientific">Paenibacillus mesotrionivorans</name>
    <dbReference type="NCBI Taxonomy" id="3160968"/>
    <lineage>
        <taxon>Bacteria</taxon>
        <taxon>Bacillati</taxon>
        <taxon>Bacillota</taxon>
        <taxon>Bacilli</taxon>
        <taxon>Bacillales</taxon>
        <taxon>Paenibacillaceae</taxon>
        <taxon>Paenibacillus</taxon>
    </lineage>
</organism>
<proteinExistence type="predicted"/>
<gene>
    <name evidence="1" type="ORF">ACI1P1_09155</name>
</gene>
<comment type="caution">
    <text evidence="1">The sequence shown here is derived from an EMBL/GenBank/DDBJ whole genome shotgun (WGS) entry which is preliminary data.</text>
</comment>
<sequence length="290" mass="32271">MRKLSVSRAVMYVCVAVYSALCLLPMLLVLIISITDEDAILRNGYSLFPENFSLYAYQVIFTGGSQVMRSYLISIFVTLAGTVAAVLITAMAGYTLANKSVRYRNGLALYFFITMIFSAGIVPWYLMNRSLGLTNNILALIIPSLLFSPFNLFLVRNFMGGVPDSLRESATIDGANDLAIAFRIYFPLSTPVLATIALFYGLDYWNNWWNAIMLIDDKSLYPLQFMLLRLKSEISMLNEMTMLAGADDVTLPAESVKMATAVVTIGPIVFFYPYLQKYFVKGLVIGSVKG</sequence>
<evidence type="ECO:0000313" key="1">
    <source>
        <dbReference type="EMBL" id="MFM9328453.1"/>
    </source>
</evidence>
<name>A0ACC7NUR3_9BACL</name>